<keyword evidence="6" id="KW-0694">RNA-binding</keyword>
<dbReference type="InterPro" id="IPR050079">
    <property type="entry name" value="DEAD_box_RNA_helicase"/>
</dbReference>
<evidence type="ECO:0000256" key="8">
    <source>
        <dbReference type="SAM" id="MobiDB-lite"/>
    </source>
</evidence>
<evidence type="ECO:0000256" key="1">
    <source>
        <dbReference type="ARBA" id="ARBA00012552"/>
    </source>
</evidence>
<dbReference type="InterPro" id="IPR000629">
    <property type="entry name" value="RNA-helicase_DEAD-box_CS"/>
</dbReference>
<evidence type="ECO:0000259" key="11">
    <source>
        <dbReference type="PROSITE" id="PS51195"/>
    </source>
</evidence>
<evidence type="ECO:0000256" key="2">
    <source>
        <dbReference type="ARBA" id="ARBA00022741"/>
    </source>
</evidence>
<sequence>MDKEQEQQQQEQQQQEKEQEQEELKTEEIEKVESWDDFQFKTELLRGIYSYGFENPSEIQKKAILPIIKGKDTIAQAQSGSGKTGTFSISALQLIDTKTPILQAIIIAPTHELVKQICGVITDLGYCMEGLVVKTLIGGTSVQQDAQDIIKNPPQIIVGTAGRIYDMTRRKNINLSLVKLFVLDEADEMLSRGFKEQIYNIFQYFNDDIQVALFSATMPEEIIKLAHKFMREPVKITMKKEELNLECIQQNFIAVQNDFFKYDMLKQLFAKISVNQCIIYCNNVKRVIDLCQAMTDEGFSVCAIHSSINKEERDNIFRSFRGGQFRVLISSNITARGIDVQQVSTVINFDLPNCPHTYLHRIGRSGRWGRKGLAINFITKRDISTIKMIENHYKITINELPVGDT</sequence>
<keyword evidence="5" id="KW-0067">ATP-binding</keyword>
<dbReference type="GO" id="GO:0005524">
    <property type="term" value="F:ATP binding"/>
    <property type="evidence" value="ECO:0007669"/>
    <property type="project" value="UniProtKB-KW"/>
</dbReference>
<keyword evidence="2" id="KW-0547">Nucleotide-binding</keyword>
<organism evidence="12">
    <name type="scientific">viral metagenome</name>
    <dbReference type="NCBI Taxonomy" id="1070528"/>
    <lineage>
        <taxon>unclassified sequences</taxon>
        <taxon>metagenomes</taxon>
        <taxon>organismal metagenomes</taxon>
    </lineage>
</organism>
<dbReference type="InterPro" id="IPR011545">
    <property type="entry name" value="DEAD/DEAH_box_helicase_dom"/>
</dbReference>
<protein>
    <recommendedName>
        <fullName evidence="1">RNA helicase</fullName>
        <ecNumber evidence="1">3.6.4.13</ecNumber>
    </recommendedName>
</protein>
<dbReference type="GO" id="GO:0003724">
    <property type="term" value="F:RNA helicase activity"/>
    <property type="evidence" value="ECO:0007669"/>
    <property type="project" value="UniProtKB-EC"/>
</dbReference>
<dbReference type="EMBL" id="MN740404">
    <property type="protein sequence ID" value="QHU04697.1"/>
    <property type="molecule type" value="Genomic_DNA"/>
</dbReference>
<dbReference type="InterPro" id="IPR001650">
    <property type="entry name" value="Helicase_C-like"/>
</dbReference>
<feature type="compositionally biased region" description="Basic and acidic residues" evidence="8">
    <location>
        <begin position="14"/>
        <end position="30"/>
    </location>
</feature>
<dbReference type="SUPFAM" id="SSF52540">
    <property type="entry name" value="P-loop containing nucleoside triphosphate hydrolases"/>
    <property type="match status" value="1"/>
</dbReference>
<dbReference type="EC" id="3.6.4.13" evidence="1"/>
<keyword evidence="3" id="KW-0378">Hydrolase</keyword>
<feature type="domain" description="Helicase C-terminal" evidence="10">
    <location>
        <begin position="264"/>
        <end position="405"/>
    </location>
</feature>
<dbReference type="CDD" id="cd18787">
    <property type="entry name" value="SF2_C_DEAD"/>
    <property type="match status" value="1"/>
</dbReference>
<evidence type="ECO:0000259" key="9">
    <source>
        <dbReference type="PROSITE" id="PS51192"/>
    </source>
</evidence>
<dbReference type="Pfam" id="PF00270">
    <property type="entry name" value="DEAD"/>
    <property type="match status" value="1"/>
</dbReference>
<evidence type="ECO:0000313" key="12">
    <source>
        <dbReference type="EMBL" id="QHU04697.1"/>
    </source>
</evidence>
<evidence type="ECO:0000259" key="10">
    <source>
        <dbReference type="PROSITE" id="PS51194"/>
    </source>
</evidence>
<proteinExistence type="predicted"/>
<dbReference type="InterPro" id="IPR014014">
    <property type="entry name" value="RNA_helicase_DEAD_Q_motif"/>
</dbReference>
<evidence type="ECO:0000256" key="6">
    <source>
        <dbReference type="ARBA" id="ARBA00022884"/>
    </source>
</evidence>
<feature type="domain" description="Helicase ATP-binding" evidence="9">
    <location>
        <begin position="64"/>
        <end position="236"/>
    </location>
</feature>
<feature type="domain" description="DEAD-box RNA helicase Q" evidence="11">
    <location>
        <begin position="33"/>
        <end position="61"/>
    </location>
</feature>
<evidence type="ECO:0000256" key="5">
    <source>
        <dbReference type="ARBA" id="ARBA00022840"/>
    </source>
</evidence>
<dbReference type="AlphaFoldDB" id="A0A6C0JJR5"/>
<evidence type="ECO:0000256" key="3">
    <source>
        <dbReference type="ARBA" id="ARBA00022801"/>
    </source>
</evidence>
<dbReference type="PROSITE" id="PS00039">
    <property type="entry name" value="DEAD_ATP_HELICASE"/>
    <property type="match status" value="1"/>
</dbReference>
<dbReference type="FunFam" id="3.40.50.300:FF:000849">
    <property type="entry name" value="ATP-dependent RNA helicase DBP5"/>
    <property type="match status" value="1"/>
</dbReference>
<evidence type="ECO:0000256" key="4">
    <source>
        <dbReference type="ARBA" id="ARBA00022806"/>
    </source>
</evidence>
<dbReference type="PROSITE" id="PS51194">
    <property type="entry name" value="HELICASE_CTER"/>
    <property type="match status" value="1"/>
</dbReference>
<dbReference type="GO" id="GO:0016787">
    <property type="term" value="F:hydrolase activity"/>
    <property type="evidence" value="ECO:0007669"/>
    <property type="project" value="UniProtKB-KW"/>
</dbReference>
<feature type="region of interest" description="Disordered" evidence="8">
    <location>
        <begin position="1"/>
        <end position="30"/>
    </location>
</feature>
<dbReference type="GO" id="GO:0003723">
    <property type="term" value="F:RNA binding"/>
    <property type="evidence" value="ECO:0007669"/>
    <property type="project" value="UniProtKB-KW"/>
</dbReference>
<dbReference type="PROSITE" id="PS51195">
    <property type="entry name" value="Q_MOTIF"/>
    <property type="match status" value="1"/>
</dbReference>
<dbReference type="PANTHER" id="PTHR47959">
    <property type="entry name" value="ATP-DEPENDENT RNA HELICASE RHLE-RELATED"/>
    <property type="match status" value="1"/>
</dbReference>
<dbReference type="InterPro" id="IPR014001">
    <property type="entry name" value="Helicase_ATP-bd"/>
</dbReference>
<dbReference type="Gene3D" id="3.40.50.300">
    <property type="entry name" value="P-loop containing nucleotide triphosphate hydrolases"/>
    <property type="match status" value="2"/>
</dbReference>
<dbReference type="SMART" id="SM00487">
    <property type="entry name" value="DEXDc"/>
    <property type="match status" value="1"/>
</dbReference>
<dbReference type="SMART" id="SM00490">
    <property type="entry name" value="HELICc"/>
    <property type="match status" value="1"/>
</dbReference>
<name>A0A6C0JJR5_9ZZZZ</name>
<dbReference type="PANTHER" id="PTHR47959:SF1">
    <property type="entry name" value="ATP-DEPENDENT RNA HELICASE DBPA"/>
    <property type="match status" value="1"/>
</dbReference>
<dbReference type="PROSITE" id="PS51192">
    <property type="entry name" value="HELICASE_ATP_BIND_1"/>
    <property type="match status" value="1"/>
</dbReference>
<keyword evidence="4" id="KW-0347">Helicase</keyword>
<dbReference type="InterPro" id="IPR027417">
    <property type="entry name" value="P-loop_NTPase"/>
</dbReference>
<reference evidence="12" key="1">
    <citation type="journal article" date="2020" name="Nature">
        <title>Giant virus diversity and host interactions through global metagenomics.</title>
        <authorList>
            <person name="Schulz F."/>
            <person name="Roux S."/>
            <person name="Paez-Espino D."/>
            <person name="Jungbluth S."/>
            <person name="Walsh D.A."/>
            <person name="Denef V.J."/>
            <person name="McMahon K.D."/>
            <person name="Konstantinidis K.T."/>
            <person name="Eloe-Fadrosh E.A."/>
            <person name="Kyrpides N.C."/>
            <person name="Woyke T."/>
        </authorList>
    </citation>
    <scope>NUCLEOTIDE SEQUENCE</scope>
    <source>
        <strain evidence="12">GVMAG-M-3300027708-5</strain>
    </source>
</reference>
<dbReference type="GO" id="GO:0005829">
    <property type="term" value="C:cytosol"/>
    <property type="evidence" value="ECO:0007669"/>
    <property type="project" value="TreeGrafter"/>
</dbReference>
<dbReference type="Pfam" id="PF00271">
    <property type="entry name" value="Helicase_C"/>
    <property type="match status" value="1"/>
</dbReference>
<comment type="catalytic activity">
    <reaction evidence="7">
        <text>ATP + H2O = ADP + phosphate + H(+)</text>
        <dbReference type="Rhea" id="RHEA:13065"/>
        <dbReference type="ChEBI" id="CHEBI:15377"/>
        <dbReference type="ChEBI" id="CHEBI:15378"/>
        <dbReference type="ChEBI" id="CHEBI:30616"/>
        <dbReference type="ChEBI" id="CHEBI:43474"/>
        <dbReference type="ChEBI" id="CHEBI:456216"/>
        <dbReference type="EC" id="3.6.4.13"/>
    </reaction>
</comment>
<evidence type="ECO:0000256" key="7">
    <source>
        <dbReference type="ARBA" id="ARBA00047984"/>
    </source>
</evidence>
<accession>A0A6C0JJR5</accession>